<feature type="compositionally biased region" description="Basic and acidic residues" evidence="1">
    <location>
        <begin position="68"/>
        <end position="79"/>
    </location>
</feature>
<sequence length="87" mass="9671">MDNLIFHLSLLEVHQPNINATCIESVDDPNNPNASFVIDPNSSNASFVIDPGKSNNNETFASFEYEGDPDRGYALDEKQIPIPTQYL</sequence>
<reference evidence="2 3" key="1">
    <citation type="submission" date="2024-04" db="EMBL/GenBank/DDBJ databases">
        <title>Tritrichomonas musculus Genome.</title>
        <authorList>
            <person name="Alves-Ferreira E."/>
            <person name="Grigg M."/>
            <person name="Lorenzi H."/>
            <person name="Galac M."/>
        </authorList>
    </citation>
    <scope>NUCLEOTIDE SEQUENCE [LARGE SCALE GENOMIC DNA]</scope>
    <source>
        <strain evidence="2 3">EAF2021</strain>
    </source>
</reference>
<accession>A0ABR2HDD7</accession>
<evidence type="ECO:0000256" key="1">
    <source>
        <dbReference type="SAM" id="MobiDB-lite"/>
    </source>
</evidence>
<keyword evidence="3" id="KW-1185">Reference proteome</keyword>
<gene>
    <name evidence="2" type="ORF">M9Y10_021224</name>
</gene>
<dbReference type="EMBL" id="JAPFFF010000031">
    <property type="protein sequence ID" value="KAK8845048.1"/>
    <property type="molecule type" value="Genomic_DNA"/>
</dbReference>
<proteinExistence type="predicted"/>
<evidence type="ECO:0000313" key="2">
    <source>
        <dbReference type="EMBL" id="KAK8845048.1"/>
    </source>
</evidence>
<organism evidence="2 3">
    <name type="scientific">Tritrichomonas musculus</name>
    <dbReference type="NCBI Taxonomy" id="1915356"/>
    <lineage>
        <taxon>Eukaryota</taxon>
        <taxon>Metamonada</taxon>
        <taxon>Parabasalia</taxon>
        <taxon>Tritrichomonadida</taxon>
        <taxon>Tritrichomonadidae</taxon>
        <taxon>Tritrichomonas</taxon>
    </lineage>
</organism>
<evidence type="ECO:0000313" key="3">
    <source>
        <dbReference type="Proteomes" id="UP001470230"/>
    </source>
</evidence>
<feature type="region of interest" description="Disordered" evidence="1">
    <location>
        <begin position="67"/>
        <end position="87"/>
    </location>
</feature>
<protein>
    <submittedName>
        <fullName evidence="2">Uncharacterized protein</fullName>
    </submittedName>
</protein>
<name>A0ABR2HDD7_9EUKA</name>
<dbReference type="Proteomes" id="UP001470230">
    <property type="component" value="Unassembled WGS sequence"/>
</dbReference>
<comment type="caution">
    <text evidence="2">The sequence shown here is derived from an EMBL/GenBank/DDBJ whole genome shotgun (WGS) entry which is preliminary data.</text>
</comment>